<dbReference type="CDD" id="cd02042">
    <property type="entry name" value="ParAB_family"/>
    <property type="match status" value="1"/>
</dbReference>
<dbReference type="Gene3D" id="3.40.50.300">
    <property type="entry name" value="P-loop containing nucleotide triphosphate hydrolases"/>
    <property type="match status" value="1"/>
</dbReference>
<dbReference type="OrthoDB" id="13869at2"/>
<dbReference type="InterPro" id="IPR027417">
    <property type="entry name" value="P-loop_NTPase"/>
</dbReference>
<dbReference type="PANTHER" id="PTHR13696">
    <property type="entry name" value="P-LOOP CONTAINING NUCLEOSIDE TRIPHOSPHATE HYDROLASE"/>
    <property type="match status" value="1"/>
</dbReference>
<dbReference type="InterPro" id="IPR015223">
    <property type="entry name" value="MipZ"/>
</dbReference>
<sequence length="118" mass="12730">MLHATPIAGAGSPHVVVVGNEKGGSGKTTMAAHLAIALLKIGQRVGTIDLDSNQRGLTRYLENRCIWAHHRQIVLELPLHRFVPRAEGANLEDNEAEELAAFEAAISDIKASIDFLVN</sequence>
<comment type="caution">
    <text evidence="1">The sequence shown here is derived from an EMBL/GenBank/DDBJ whole genome shotgun (WGS) entry which is preliminary data.</text>
</comment>
<organism evidence="1 2">
    <name type="scientific">Bradyrhizobium macuxiense</name>
    <dbReference type="NCBI Taxonomy" id="1755647"/>
    <lineage>
        <taxon>Bacteria</taxon>
        <taxon>Pseudomonadati</taxon>
        <taxon>Pseudomonadota</taxon>
        <taxon>Alphaproteobacteria</taxon>
        <taxon>Hyphomicrobiales</taxon>
        <taxon>Nitrobacteraceae</taxon>
        <taxon>Bradyrhizobium</taxon>
    </lineage>
</organism>
<dbReference type="SUPFAM" id="SSF52540">
    <property type="entry name" value="P-loop containing nucleoside triphosphate hydrolases"/>
    <property type="match status" value="1"/>
</dbReference>
<dbReference type="InterPro" id="IPR050678">
    <property type="entry name" value="DNA_Partitioning_ATPase"/>
</dbReference>
<evidence type="ECO:0000313" key="1">
    <source>
        <dbReference type="EMBL" id="KWV60408.1"/>
    </source>
</evidence>
<dbReference type="Proteomes" id="UP000057737">
    <property type="component" value="Unassembled WGS sequence"/>
</dbReference>
<accession>A0A109K472</accession>
<dbReference type="AlphaFoldDB" id="A0A109K472"/>
<proteinExistence type="predicted"/>
<dbReference type="Pfam" id="PF09140">
    <property type="entry name" value="MipZ"/>
    <property type="match status" value="1"/>
</dbReference>
<protein>
    <recommendedName>
        <fullName evidence="3">ATPase</fullName>
    </recommendedName>
</protein>
<dbReference type="PANTHER" id="PTHR13696:SF96">
    <property type="entry name" value="COBQ_COBB_MIND_PARA NUCLEOTIDE BINDING DOMAIN-CONTAINING PROTEIN"/>
    <property type="match status" value="1"/>
</dbReference>
<name>A0A109K472_9BRAD</name>
<evidence type="ECO:0008006" key="3">
    <source>
        <dbReference type="Google" id="ProtNLM"/>
    </source>
</evidence>
<gene>
    <name evidence="1" type="ORF">AS156_28860</name>
</gene>
<evidence type="ECO:0000313" key="2">
    <source>
        <dbReference type="Proteomes" id="UP000057737"/>
    </source>
</evidence>
<dbReference type="EMBL" id="LNCU01000019">
    <property type="protein sequence ID" value="KWV60408.1"/>
    <property type="molecule type" value="Genomic_DNA"/>
</dbReference>
<keyword evidence="2" id="KW-1185">Reference proteome</keyword>
<reference evidence="1 2" key="1">
    <citation type="submission" date="2015-11" db="EMBL/GenBank/DDBJ databases">
        <title>Draft Genome Sequence of the Strain BR 10303 (Bradyrhizobium sp.) isolated from nodules of Centrolobium paraense.</title>
        <authorList>
            <person name="Zelli J.E."/>
            <person name="Simoes-Araujo J.L."/>
            <person name="Barauna A.C."/>
            <person name="Silva K."/>
        </authorList>
    </citation>
    <scope>NUCLEOTIDE SEQUENCE [LARGE SCALE GENOMIC DNA]</scope>
    <source>
        <strain evidence="1 2">BR 10303</strain>
    </source>
</reference>